<dbReference type="EMBL" id="FMTT01000033">
    <property type="protein sequence ID" value="SCW71544.1"/>
    <property type="molecule type" value="Genomic_DNA"/>
</dbReference>
<keyword evidence="1" id="KW-0808">Transferase</keyword>
<evidence type="ECO:0000313" key="1">
    <source>
        <dbReference type="EMBL" id="SCW71544.1"/>
    </source>
</evidence>
<keyword evidence="1" id="KW-0489">Methyltransferase</keyword>
<gene>
    <name evidence="1" type="ORF">SAMN04487970_103327</name>
</gene>
<protein>
    <submittedName>
        <fullName evidence="1">SAM-dependent RNA methyltransferase</fullName>
    </submittedName>
</protein>
<dbReference type="OrthoDB" id="1851733at2"/>
<dbReference type="STRING" id="624147.SAMN04487970_103327"/>
<dbReference type="Proteomes" id="UP000198601">
    <property type="component" value="Unassembled WGS sequence"/>
</dbReference>
<dbReference type="GO" id="GO:0008168">
    <property type="term" value="F:methyltransferase activity"/>
    <property type="evidence" value="ECO:0007669"/>
    <property type="project" value="UniProtKB-KW"/>
</dbReference>
<organism evidence="1 2">
    <name type="scientific">Paenibacillus tianmuensis</name>
    <dbReference type="NCBI Taxonomy" id="624147"/>
    <lineage>
        <taxon>Bacteria</taxon>
        <taxon>Bacillati</taxon>
        <taxon>Bacillota</taxon>
        <taxon>Bacilli</taxon>
        <taxon>Bacillales</taxon>
        <taxon>Paenibacillaceae</taxon>
        <taxon>Paenibacillus</taxon>
    </lineage>
</organism>
<reference evidence="2" key="1">
    <citation type="submission" date="2016-10" db="EMBL/GenBank/DDBJ databases">
        <authorList>
            <person name="Varghese N."/>
            <person name="Submissions S."/>
        </authorList>
    </citation>
    <scope>NUCLEOTIDE SEQUENCE [LARGE SCALE GENOMIC DNA]</scope>
    <source>
        <strain evidence="2">CGMCC 1.8946</strain>
    </source>
</reference>
<keyword evidence="2" id="KW-1185">Reference proteome</keyword>
<sequence>MKEKTILDIRIFEERGEHPSVFPSSYIGTLYVTDKLIHSISDRYARKLNELGFITGDYDHVYIAITPFLDEGCIMESELRPKKWMKMFYIGYPPAAFNQQSEDEKEHCITKLITKILKNIAKDAEQSQLVENVQHLLLRDQSELEIIHLTKETKTYKVTVSYQIRPLRKASKAIIEYWDKSANVKRKCAFQDLKIYSDIFYLVSSITVAEGVIMLKPRTSAAAQQHIRSYAAPITITIGDIPICHEQ</sequence>
<dbReference type="RefSeq" id="WP_143006926.1">
    <property type="nucleotide sequence ID" value="NZ_FMTT01000033.1"/>
</dbReference>
<dbReference type="AlphaFoldDB" id="A0A1G4SQP4"/>
<dbReference type="GO" id="GO:0032259">
    <property type="term" value="P:methylation"/>
    <property type="evidence" value="ECO:0007669"/>
    <property type="project" value="UniProtKB-KW"/>
</dbReference>
<proteinExistence type="predicted"/>
<name>A0A1G4SQP4_9BACL</name>
<evidence type="ECO:0000313" key="2">
    <source>
        <dbReference type="Proteomes" id="UP000198601"/>
    </source>
</evidence>
<accession>A0A1G4SQP4</accession>